<dbReference type="Proteomes" id="UP000054937">
    <property type="component" value="Unassembled WGS sequence"/>
</dbReference>
<evidence type="ECO:0000313" key="1">
    <source>
        <dbReference type="EMBL" id="KRX00854.1"/>
    </source>
</evidence>
<keyword evidence="2" id="KW-1185">Reference proteome</keyword>
<gene>
    <name evidence="1" type="ORF">PPERSA_02033</name>
</gene>
<dbReference type="AlphaFoldDB" id="A0A0V0QF84"/>
<organism evidence="1 2">
    <name type="scientific">Pseudocohnilembus persalinus</name>
    <name type="common">Ciliate</name>
    <dbReference type="NCBI Taxonomy" id="266149"/>
    <lineage>
        <taxon>Eukaryota</taxon>
        <taxon>Sar</taxon>
        <taxon>Alveolata</taxon>
        <taxon>Ciliophora</taxon>
        <taxon>Intramacronucleata</taxon>
        <taxon>Oligohymenophorea</taxon>
        <taxon>Scuticociliatia</taxon>
        <taxon>Philasterida</taxon>
        <taxon>Pseudocohnilembidae</taxon>
        <taxon>Pseudocohnilembus</taxon>
    </lineage>
</organism>
<comment type="caution">
    <text evidence="1">The sequence shown here is derived from an EMBL/GenBank/DDBJ whole genome shotgun (WGS) entry which is preliminary data.</text>
</comment>
<proteinExistence type="predicted"/>
<protein>
    <submittedName>
        <fullName evidence="1">Uncharacterized protein</fullName>
    </submittedName>
</protein>
<name>A0A0V0QF84_PSEPJ</name>
<reference evidence="1 2" key="1">
    <citation type="journal article" date="2015" name="Sci. Rep.">
        <title>Genome of the facultative scuticociliatosis pathogen Pseudocohnilembus persalinus provides insight into its virulence through horizontal gene transfer.</title>
        <authorList>
            <person name="Xiong J."/>
            <person name="Wang G."/>
            <person name="Cheng J."/>
            <person name="Tian M."/>
            <person name="Pan X."/>
            <person name="Warren A."/>
            <person name="Jiang C."/>
            <person name="Yuan D."/>
            <person name="Miao W."/>
        </authorList>
    </citation>
    <scope>NUCLEOTIDE SEQUENCE [LARGE SCALE GENOMIC DNA]</scope>
    <source>
        <strain evidence="1">36N120E</strain>
    </source>
</reference>
<sequence>MNSQFCMQSSYFSQNSSQLGIQRKELYLGDTVFSKTELETFIIQKSEIQRLEPVQQAVKKSTIKLLTFFVYIIAESLRFMYEFDKENYQKLTVFIFQRSIIFLLVITLEIDDQQKVTSSIQLKTKLIENTSEGSIA</sequence>
<accession>A0A0V0QF84</accession>
<dbReference type="EMBL" id="LDAU01000181">
    <property type="protein sequence ID" value="KRX00854.1"/>
    <property type="molecule type" value="Genomic_DNA"/>
</dbReference>
<evidence type="ECO:0000313" key="2">
    <source>
        <dbReference type="Proteomes" id="UP000054937"/>
    </source>
</evidence>
<dbReference type="InParanoid" id="A0A0V0QF84"/>